<keyword evidence="3" id="KW-0479">Metal-binding</keyword>
<name>A0ABT0M6M9_9BACL</name>
<dbReference type="InterPro" id="IPR001405">
    <property type="entry name" value="UPF0758"/>
</dbReference>
<evidence type="ECO:0000256" key="4">
    <source>
        <dbReference type="ARBA" id="ARBA00022801"/>
    </source>
</evidence>
<evidence type="ECO:0000256" key="1">
    <source>
        <dbReference type="ARBA" id="ARBA00010243"/>
    </source>
</evidence>
<dbReference type="PROSITE" id="PS01302">
    <property type="entry name" value="UPF0758"/>
    <property type="match status" value="1"/>
</dbReference>
<evidence type="ECO:0000256" key="7">
    <source>
        <dbReference type="RuleBase" id="RU003797"/>
    </source>
</evidence>
<dbReference type="Pfam" id="PF04002">
    <property type="entry name" value="RadC"/>
    <property type="match status" value="1"/>
</dbReference>
<keyword evidence="4" id="KW-0378">Hydrolase</keyword>
<dbReference type="InterPro" id="IPR020891">
    <property type="entry name" value="UPF0758_CS"/>
</dbReference>
<evidence type="ECO:0000256" key="2">
    <source>
        <dbReference type="ARBA" id="ARBA00022670"/>
    </source>
</evidence>
<dbReference type="NCBIfam" id="TIGR00608">
    <property type="entry name" value="radc"/>
    <property type="match status" value="1"/>
</dbReference>
<dbReference type="NCBIfam" id="NF000642">
    <property type="entry name" value="PRK00024.1"/>
    <property type="match status" value="1"/>
</dbReference>
<reference evidence="9 10" key="1">
    <citation type="submission" date="2022-05" db="EMBL/GenBank/DDBJ databases">
        <title>Sporolactobacillus sp nov CPB3-1, isolated from tree bark (Mangifera indica L.).</title>
        <authorList>
            <person name="Phuengjayaem S."/>
            <person name="Tanasupawat S."/>
        </authorList>
    </citation>
    <scope>NUCLEOTIDE SEQUENCE [LARGE SCALE GENOMIC DNA]</scope>
    <source>
        <strain evidence="9 10">CPB3-1</strain>
    </source>
</reference>
<sequence length="227" mass="25556">MKNIRMKDIPQEDRPRERLARDGASALSNQELLAILLHSGTKNESVMQLAERLLCRFEGLELLKDASIEELKQVKGIGAAKAIQLLAGFELGQRMARKARESRYSIRSPEDGADYVMEEMRALKQEHFLVLFLNTKNQVLHKKTIFVGSLNASIVHPREVFKEAVRQSAASIICFHNHPSGDPTPSREDVDVTRRLASCGKMLGVDVLDHIVIGDRRFISLKKKGLM</sequence>
<dbReference type="PROSITE" id="PS50249">
    <property type="entry name" value="MPN"/>
    <property type="match status" value="1"/>
</dbReference>
<protein>
    <submittedName>
        <fullName evidence="9">DNA repair protein RadC</fullName>
    </submittedName>
</protein>
<evidence type="ECO:0000313" key="9">
    <source>
        <dbReference type="EMBL" id="MCL1630515.1"/>
    </source>
</evidence>
<feature type="domain" description="MPN" evidence="8">
    <location>
        <begin position="105"/>
        <end position="227"/>
    </location>
</feature>
<dbReference type="InterPro" id="IPR025657">
    <property type="entry name" value="RadC_JAB"/>
</dbReference>
<keyword evidence="6" id="KW-0482">Metalloprotease</keyword>
<evidence type="ECO:0000256" key="6">
    <source>
        <dbReference type="ARBA" id="ARBA00023049"/>
    </source>
</evidence>
<keyword evidence="2" id="KW-0645">Protease</keyword>
<dbReference type="EMBL" id="JAMAST010000001">
    <property type="protein sequence ID" value="MCL1630515.1"/>
    <property type="molecule type" value="Genomic_DNA"/>
</dbReference>
<keyword evidence="10" id="KW-1185">Reference proteome</keyword>
<dbReference type="SUPFAM" id="SSF47781">
    <property type="entry name" value="RuvA domain 2-like"/>
    <property type="match status" value="1"/>
</dbReference>
<comment type="caution">
    <text evidence="9">The sequence shown here is derived from an EMBL/GenBank/DDBJ whole genome shotgun (WGS) entry which is preliminary data.</text>
</comment>
<dbReference type="PANTHER" id="PTHR30471:SF3">
    <property type="entry name" value="UPF0758 PROTEIN YEES-RELATED"/>
    <property type="match status" value="1"/>
</dbReference>
<dbReference type="PANTHER" id="PTHR30471">
    <property type="entry name" value="DNA REPAIR PROTEIN RADC"/>
    <property type="match status" value="1"/>
</dbReference>
<dbReference type="Gene3D" id="1.10.150.20">
    <property type="entry name" value="5' to 3' exonuclease, C-terminal subdomain"/>
    <property type="match status" value="1"/>
</dbReference>
<keyword evidence="5" id="KW-0862">Zinc</keyword>
<evidence type="ECO:0000313" key="10">
    <source>
        <dbReference type="Proteomes" id="UP001203004"/>
    </source>
</evidence>
<dbReference type="InterPro" id="IPR037518">
    <property type="entry name" value="MPN"/>
</dbReference>
<evidence type="ECO:0000256" key="5">
    <source>
        <dbReference type="ARBA" id="ARBA00022833"/>
    </source>
</evidence>
<proteinExistence type="inferred from homology"/>
<dbReference type="Pfam" id="PF20582">
    <property type="entry name" value="UPF0758_N"/>
    <property type="match status" value="1"/>
</dbReference>
<dbReference type="CDD" id="cd08071">
    <property type="entry name" value="MPN_DUF2466"/>
    <property type="match status" value="1"/>
</dbReference>
<organism evidence="9 10">
    <name type="scientific">Sporolactobacillus mangiferae</name>
    <dbReference type="NCBI Taxonomy" id="2940498"/>
    <lineage>
        <taxon>Bacteria</taxon>
        <taxon>Bacillati</taxon>
        <taxon>Bacillota</taxon>
        <taxon>Bacilli</taxon>
        <taxon>Bacillales</taxon>
        <taxon>Sporolactobacillaceae</taxon>
        <taxon>Sporolactobacillus</taxon>
    </lineage>
</organism>
<gene>
    <name evidence="9" type="primary">radC</name>
    <name evidence="9" type="ORF">M3N64_00925</name>
</gene>
<evidence type="ECO:0000256" key="3">
    <source>
        <dbReference type="ARBA" id="ARBA00022723"/>
    </source>
</evidence>
<evidence type="ECO:0000259" key="8">
    <source>
        <dbReference type="PROSITE" id="PS50249"/>
    </source>
</evidence>
<comment type="similarity">
    <text evidence="1 7">Belongs to the UPF0758 family.</text>
</comment>
<dbReference type="InterPro" id="IPR046778">
    <property type="entry name" value="UPF0758_N"/>
</dbReference>
<dbReference type="Gene3D" id="3.40.140.10">
    <property type="entry name" value="Cytidine Deaminase, domain 2"/>
    <property type="match status" value="1"/>
</dbReference>
<dbReference type="Proteomes" id="UP001203004">
    <property type="component" value="Unassembled WGS sequence"/>
</dbReference>
<accession>A0ABT0M6M9</accession>
<dbReference type="InterPro" id="IPR010994">
    <property type="entry name" value="RuvA_2-like"/>
</dbReference>